<dbReference type="Pfam" id="PF13664">
    <property type="entry name" value="DUF4149"/>
    <property type="match status" value="1"/>
</dbReference>
<feature type="transmembrane region" description="Helical" evidence="5">
    <location>
        <begin position="52"/>
        <end position="71"/>
    </location>
</feature>
<sequence length="188" mass="20794">MPDISLLWSPAPYHILSYGTLLGSSFYQSFINGVVSYKALPRAQFATLQSALLPIYFGMQTALPVVLALTYPGLKTTSLGGGSAESSGLMGVMEPRNRWSVLVPLTTIFVLSAVNFLYIGPTTTEVMKKRKHQEARDGKKYFDPGPKSKEMERLNRTFSRMHGASAMTNLISLGVTVYYGFLLAERFH</sequence>
<name>A0ABR4B018_9LECA</name>
<organism evidence="7 8">
    <name type="scientific">Lepraria finkii</name>
    <dbReference type="NCBI Taxonomy" id="1340010"/>
    <lineage>
        <taxon>Eukaryota</taxon>
        <taxon>Fungi</taxon>
        <taxon>Dikarya</taxon>
        <taxon>Ascomycota</taxon>
        <taxon>Pezizomycotina</taxon>
        <taxon>Lecanoromycetes</taxon>
        <taxon>OSLEUM clade</taxon>
        <taxon>Lecanoromycetidae</taxon>
        <taxon>Lecanorales</taxon>
        <taxon>Lecanorineae</taxon>
        <taxon>Stereocaulaceae</taxon>
        <taxon>Lepraria</taxon>
    </lineage>
</organism>
<evidence type="ECO:0000313" key="7">
    <source>
        <dbReference type="EMBL" id="KAL2051232.1"/>
    </source>
</evidence>
<evidence type="ECO:0000259" key="6">
    <source>
        <dbReference type="Pfam" id="PF13664"/>
    </source>
</evidence>
<evidence type="ECO:0000256" key="3">
    <source>
        <dbReference type="ARBA" id="ARBA00022989"/>
    </source>
</evidence>
<feature type="transmembrane region" description="Helical" evidence="5">
    <location>
        <begin position="161"/>
        <end position="181"/>
    </location>
</feature>
<feature type="domain" description="TMEM205-like" evidence="6">
    <location>
        <begin position="16"/>
        <end position="132"/>
    </location>
</feature>
<keyword evidence="8" id="KW-1185">Reference proteome</keyword>
<keyword evidence="2 5" id="KW-0812">Transmembrane</keyword>
<protein>
    <recommendedName>
        <fullName evidence="6">TMEM205-like domain-containing protein</fullName>
    </recommendedName>
</protein>
<dbReference type="InterPro" id="IPR025423">
    <property type="entry name" value="TMEM205-like"/>
</dbReference>
<keyword evidence="4 5" id="KW-0472">Membrane</keyword>
<evidence type="ECO:0000256" key="5">
    <source>
        <dbReference type="SAM" id="Phobius"/>
    </source>
</evidence>
<dbReference type="PANTHER" id="PTHR23241:SF106">
    <property type="entry name" value="DUF4149 DOMAIN-CONTAINING PROTEIN"/>
    <property type="match status" value="1"/>
</dbReference>
<accession>A0ABR4B018</accession>
<gene>
    <name evidence="7" type="ORF">ABVK25_008480</name>
</gene>
<dbReference type="InterPro" id="IPR053009">
    <property type="entry name" value="Xanthocillin_Biosynth-Assoc"/>
</dbReference>
<evidence type="ECO:0000256" key="1">
    <source>
        <dbReference type="ARBA" id="ARBA00004370"/>
    </source>
</evidence>
<dbReference type="EMBL" id="JBHFEH010000037">
    <property type="protein sequence ID" value="KAL2051232.1"/>
    <property type="molecule type" value="Genomic_DNA"/>
</dbReference>
<evidence type="ECO:0000256" key="2">
    <source>
        <dbReference type="ARBA" id="ARBA00022692"/>
    </source>
</evidence>
<evidence type="ECO:0000256" key="4">
    <source>
        <dbReference type="ARBA" id="ARBA00023136"/>
    </source>
</evidence>
<reference evidence="7 8" key="1">
    <citation type="submission" date="2024-09" db="EMBL/GenBank/DDBJ databases">
        <title>Rethinking Asexuality: The Enigmatic Case of Functional Sexual Genes in Lepraria (Stereocaulaceae).</title>
        <authorList>
            <person name="Doellman M."/>
            <person name="Sun Y."/>
            <person name="Barcenas-Pena A."/>
            <person name="Lumbsch H.T."/>
            <person name="Grewe F."/>
        </authorList>
    </citation>
    <scope>NUCLEOTIDE SEQUENCE [LARGE SCALE GENOMIC DNA]</scope>
    <source>
        <strain evidence="7 8">Grewe 0041</strain>
    </source>
</reference>
<comment type="subcellular location">
    <subcellularLocation>
        <location evidence="1">Membrane</location>
    </subcellularLocation>
</comment>
<proteinExistence type="predicted"/>
<evidence type="ECO:0000313" key="8">
    <source>
        <dbReference type="Proteomes" id="UP001590951"/>
    </source>
</evidence>
<keyword evidence="3 5" id="KW-1133">Transmembrane helix</keyword>
<dbReference type="Proteomes" id="UP001590951">
    <property type="component" value="Unassembled WGS sequence"/>
</dbReference>
<dbReference type="PANTHER" id="PTHR23241">
    <property type="entry name" value="LATE EMBRYOGENESIS ABUNDANT PLANTS LEA-RELATED"/>
    <property type="match status" value="1"/>
</dbReference>
<feature type="transmembrane region" description="Helical" evidence="5">
    <location>
        <begin position="99"/>
        <end position="120"/>
    </location>
</feature>
<feature type="transmembrane region" description="Helical" evidence="5">
    <location>
        <begin position="15"/>
        <end position="40"/>
    </location>
</feature>
<comment type="caution">
    <text evidence="7">The sequence shown here is derived from an EMBL/GenBank/DDBJ whole genome shotgun (WGS) entry which is preliminary data.</text>
</comment>